<dbReference type="InterPro" id="IPR011074">
    <property type="entry name" value="CRAL/TRIO_N_dom"/>
</dbReference>
<gene>
    <name evidence="2" type="ORF">CLEP1334_LOCUS885</name>
</gene>
<dbReference type="Pfam" id="PF00650">
    <property type="entry name" value="CRAL_TRIO"/>
    <property type="match status" value="1"/>
</dbReference>
<feature type="domain" description="CRAL-TRIO" evidence="1">
    <location>
        <begin position="85"/>
        <end position="240"/>
    </location>
</feature>
<dbReference type="SUPFAM" id="SSF46938">
    <property type="entry name" value="CRAL/TRIO N-terminal domain"/>
    <property type="match status" value="1"/>
</dbReference>
<evidence type="ECO:0000259" key="1">
    <source>
        <dbReference type="PROSITE" id="PS50191"/>
    </source>
</evidence>
<dbReference type="InterPro" id="IPR036273">
    <property type="entry name" value="CRAL/TRIO_N_dom_sf"/>
</dbReference>
<reference evidence="2" key="1">
    <citation type="submission" date="2021-01" db="EMBL/GenBank/DDBJ databases">
        <authorList>
            <person name="Corre E."/>
            <person name="Pelletier E."/>
            <person name="Niang G."/>
            <person name="Scheremetjew M."/>
            <person name="Finn R."/>
            <person name="Kale V."/>
            <person name="Holt S."/>
            <person name="Cochrane G."/>
            <person name="Meng A."/>
            <person name="Brown T."/>
            <person name="Cohen L."/>
        </authorList>
    </citation>
    <scope>NUCLEOTIDE SEQUENCE</scope>
    <source>
        <strain evidence="2">RCC1130</strain>
    </source>
</reference>
<dbReference type="SMART" id="SM01100">
    <property type="entry name" value="CRAL_TRIO_N"/>
    <property type="match status" value="1"/>
</dbReference>
<accession>A0A7S0IJR9</accession>
<dbReference type="PROSITE" id="PS50191">
    <property type="entry name" value="CRAL_TRIO"/>
    <property type="match status" value="1"/>
</dbReference>
<dbReference type="PRINTS" id="PR00180">
    <property type="entry name" value="CRETINALDHBP"/>
</dbReference>
<dbReference type="CDD" id="cd00170">
    <property type="entry name" value="SEC14"/>
    <property type="match status" value="1"/>
</dbReference>
<dbReference type="SUPFAM" id="SSF52087">
    <property type="entry name" value="CRAL/TRIO domain"/>
    <property type="match status" value="1"/>
</dbReference>
<protein>
    <recommendedName>
        <fullName evidence="1">CRAL-TRIO domain-containing protein</fullName>
    </recommendedName>
</protein>
<dbReference type="InterPro" id="IPR001251">
    <property type="entry name" value="CRAL-TRIO_dom"/>
</dbReference>
<dbReference type="InterPro" id="IPR036865">
    <property type="entry name" value="CRAL-TRIO_dom_sf"/>
</dbReference>
<sequence>MAMTPAMLKAYTSGKPVKSDPAFQAALTATLSEFQAALPAEHPFREDLATLERFLIARKFNVDDATGMLNAHVSWRAATLPVKLTDPVRSDLRMGKYYQYGTDLNGNAVIVVRSGLFNKERKLDEATSAIIYILESALQQSELLSVLYDRENFSIAKNLDIELIKTVAKILGDNYPERLKGVYLYPTGLVFKGIWNMVSPFLDPRTRGKVHMLQNKSDFLKYFDASGMETRYGGTLAPFDGASAYL</sequence>
<evidence type="ECO:0000313" key="2">
    <source>
        <dbReference type="EMBL" id="CAD8523918.1"/>
    </source>
</evidence>
<dbReference type="GO" id="GO:0008526">
    <property type="term" value="F:phosphatidylinositol transfer activity"/>
    <property type="evidence" value="ECO:0007669"/>
    <property type="project" value="TreeGrafter"/>
</dbReference>
<dbReference type="PANTHER" id="PTHR45824">
    <property type="entry name" value="GH16843P"/>
    <property type="match status" value="1"/>
</dbReference>
<proteinExistence type="predicted"/>
<name>A0A7S0IJR9_9EUKA</name>
<dbReference type="Gene3D" id="3.40.525.10">
    <property type="entry name" value="CRAL-TRIO lipid binding domain"/>
    <property type="match status" value="1"/>
</dbReference>
<dbReference type="SMART" id="SM00516">
    <property type="entry name" value="SEC14"/>
    <property type="match status" value="1"/>
</dbReference>
<dbReference type="InterPro" id="IPR052578">
    <property type="entry name" value="PI_Transfer_CRAL-TRIO"/>
</dbReference>
<organism evidence="2">
    <name type="scientific">Calcidiscus leptoporus</name>
    <dbReference type="NCBI Taxonomy" id="127549"/>
    <lineage>
        <taxon>Eukaryota</taxon>
        <taxon>Haptista</taxon>
        <taxon>Haptophyta</taxon>
        <taxon>Prymnesiophyceae</taxon>
        <taxon>Coccolithales</taxon>
        <taxon>Calcidiscaceae</taxon>
        <taxon>Calcidiscus</taxon>
    </lineage>
</organism>
<dbReference type="AlphaFoldDB" id="A0A7S0IJR9"/>
<dbReference type="PANTHER" id="PTHR45824:SF29">
    <property type="entry name" value="GH16843P"/>
    <property type="match status" value="1"/>
</dbReference>
<dbReference type="EMBL" id="HBER01001679">
    <property type="protein sequence ID" value="CAD8523918.1"/>
    <property type="molecule type" value="Transcribed_RNA"/>
</dbReference>